<dbReference type="InterPro" id="IPR004928">
    <property type="entry name" value="PSI_PsaH"/>
</dbReference>
<keyword evidence="6" id="KW-0934">Plastid</keyword>
<keyword evidence="10" id="KW-0472">Membrane</keyword>
<evidence type="ECO:0000256" key="3">
    <source>
        <dbReference type="ARBA" id="ARBA00010155"/>
    </source>
</evidence>
<dbReference type="EMBL" id="JALJOV010002138">
    <property type="protein sequence ID" value="KAK9834092.1"/>
    <property type="molecule type" value="Genomic_DNA"/>
</dbReference>
<reference evidence="11 12" key="1">
    <citation type="journal article" date="2024" name="Nat. Commun.">
        <title>Phylogenomics reveals the evolutionary origins of lichenization in chlorophyte algae.</title>
        <authorList>
            <person name="Puginier C."/>
            <person name="Libourel C."/>
            <person name="Otte J."/>
            <person name="Skaloud P."/>
            <person name="Haon M."/>
            <person name="Grisel S."/>
            <person name="Petersen M."/>
            <person name="Berrin J.G."/>
            <person name="Delaux P.M."/>
            <person name="Dal Grande F."/>
            <person name="Keller J."/>
        </authorList>
    </citation>
    <scope>NUCLEOTIDE SEQUENCE [LARGE SCALE GENOMIC DNA]</scope>
    <source>
        <strain evidence="11 12">SAG 2523</strain>
    </source>
</reference>
<keyword evidence="5" id="KW-0602">Photosynthesis</keyword>
<proteinExistence type="inferred from homology"/>
<evidence type="ECO:0000256" key="9">
    <source>
        <dbReference type="ARBA" id="ARBA00023078"/>
    </source>
</evidence>
<dbReference type="GO" id="GO:0009538">
    <property type="term" value="C:photosystem I reaction center"/>
    <property type="evidence" value="ECO:0007669"/>
    <property type="project" value="InterPro"/>
</dbReference>
<comment type="function">
    <text evidence="1">Possible role could be the docking of the LHC I antenna complex to the core complex.</text>
</comment>
<keyword evidence="7" id="KW-0812">Transmembrane</keyword>
<evidence type="ECO:0000256" key="4">
    <source>
        <dbReference type="ARBA" id="ARBA00022528"/>
    </source>
</evidence>
<evidence type="ECO:0000256" key="8">
    <source>
        <dbReference type="ARBA" id="ARBA00022836"/>
    </source>
</evidence>
<protein>
    <submittedName>
        <fullName evidence="11">Uncharacterized protein</fullName>
    </submittedName>
</protein>
<dbReference type="PANTHER" id="PTHR34787">
    <property type="entry name" value="PHOTOSYSTEM I REACTION CENTER SUBUNIT VI-2, CHLOROPLASTIC"/>
    <property type="match status" value="1"/>
</dbReference>
<accession>A0AAW1RLE4</accession>
<organism evidence="11 12">
    <name type="scientific">Apatococcus fuscideae</name>
    <dbReference type="NCBI Taxonomy" id="2026836"/>
    <lineage>
        <taxon>Eukaryota</taxon>
        <taxon>Viridiplantae</taxon>
        <taxon>Chlorophyta</taxon>
        <taxon>core chlorophytes</taxon>
        <taxon>Trebouxiophyceae</taxon>
        <taxon>Chlorellales</taxon>
        <taxon>Chlorellaceae</taxon>
        <taxon>Apatococcus</taxon>
    </lineage>
</organism>
<evidence type="ECO:0000313" key="11">
    <source>
        <dbReference type="EMBL" id="KAK9834092.1"/>
    </source>
</evidence>
<name>A0AAW1RLE4_9CHLO</name>
<keyword evidence="8" id="KW-0603">Photosystem I</keyword>
<comment type="similarity">
    <text evidence="3">Belongs to the psaH family.</text>
</comment>
<evidence type="ECO:0000256" key="6">
    <source>
        <dbReference type="ARBA" id="ARBA00022640"/>
    </source>
</evidence>
<dbReference type="PANTHER" id="PTHR34787:SF1">
    <property type="entry name" value="PHOTOSYSTEM I REACTION CENTER SUBUNIT VI-2, CHLOROPLASTIC"/>
    <property type="match status" value="1"/>
</dbReference>
<keyword evidence="4" id="KW-0150">Chloroplast</keyword>
<gene>
    <name evidence="11" type="ORF">WJX84_008326</name>
</gene>
<dbReference type="AlphaFoldDB" id="A0AAW1RLE4"/>
<evidence type="ECO:0000256" key="10">
    <source>
        <dbReference type="ARBA" id="ARBA00023136"/>
    </source>
</evidence>
<evidence type="ECO:0000256" key="1">
    <source>
        <dbReference type="ARBA" id="ARBA00002502"/>
    </source>
</evidence>
<dbReference type="Proteomes" id="UP001485043">
    <property type="component" value="Unassembled WGS sequence"/>
</dbReference>
<evidence type="ECO:0000256" key="7">
    <source>
        <dbReference type="ARBA" id="ARBA00022692"/>
    </source>
</evidence>
<keyword evidence="12" id="KW-1185">Reference proteome</keyword>
<comment type="subcellular location">
    <subcellularLocation>
        <location evidence="2">Plastid</location>
        <location evidence="2">Chloroplast thylakoid membrane</location>
        <topology evidence="2">Single-pass membrane protein</topology>
    </subcellularLocation>
</comment>
<comment type="caution">
    <text evidence="11">The sequence shown here is derived from an EMBL/GenBank/DDBJ whole genome shotgun (WGS) entry which is preliminary data.</text>
</comment>
<evidence type="ECO:0000256" key="5">
    <source>
        <dbReference type="ARBA" id="ARBA00022531"/>
    </source>
</evidence>
<dbReference type="Pfam" id="PF03244">
    <property type="entry name" value="PSI_PsaH"/>
    <property type="match status" value="1"/>
</dbReference>
<evidence type="ECO:0000256" key="2">
    <source>
        <dbReference type="ARBA" id="ARBA00004581"/>
    </source>
</evidence>
<dbReference type="GO" id="GO:0009535">
    <property type="term" value="C:chloroplast thylakoid membrane"/>
    <property type="evidence" value="ECO:0007669"/>
    <property type="project" value="UniProtKB-SubCell"/>
</dbReference>
<evidence type="ECO:0000313" key="12">
    <source>
        <dbReference type="Proteomes" id="UP001485043"/>
    </source>
</evidence>
<keyword evidence="9" id="KW-0793">Thylakoid</keyword>
<dbReference type="GO" id="GO:0015979">
    <property type="term" value="P:photosynthesis"/>
    <property type="evidence" value="ECO:0007669"/>
    <property type="project" value="UniProtKB-KW"/>
</dbReference>
<sequence length="139" mass="14714">MAALVATTSVSSSFCRGAPVQSRKACLKAQARRLPSRAAPVKAKYGDESQFFDLDDLEDTAGSWDLYGQEDTKRYPGIQAEFFERAAGPLTRRNAILGFMAAGGAIGIGAWGFAGSKYVALPIQNGPQKGGEKGPKGKI</sequence>